<dbReference type="InterPro" id="IPR023271">
    <property type="entry name" value="Aquaporin-like"/>
</dbReference>
<keyword evidence="2 5" id="KW-0812">Transmembrane</keyword>
<feature type="transmembrane region" description="Helical" evidence="5">
    <location>
        <begin position="21"/>
        <end position="44"/>
    </location>
</feature>
<comment type="caution">
    <text evidence="6">The sequence shown here is derived from an EMBL/GenBank/DDBJ whole genome shotgun (WGS) entry which is preliminary data.</text>
</comment>
<evidence type="ECO:0000256" key="1">
    <source>
        <dbReference type="ARBA" id="ARBA00004141"/>
    </source>
</evidence>
<dbReference type="GO" id="GO:0016020">
    <property type="term" value="C:membrane"/>
    <property type="evidence" value="ECO:0007669"/>
    <property type="project" value="UniProtKB-SubCell"/>
</dbReference>
<organism evidence="6 7">
    <name type="scientific">Crocosphaera watsonii WH 8501</name>
    <dbReference type="NCBI Taxonomy" id="165597"/>
    <lineage>
        <taxon>Bacteria</taxon>
        <taxon>Bacillati</taxon>
        <taxon>Cyanobacteriota</taxon>
        <taxon>Cyanophyceae</taxon>
        <taxon>Oscillatoriophycideae</taxon>
        <taxon>Chroococcales</taxon>
        <taxon>Aphanothecaceae</taxon>
        <taxon>Crocosphaera</taxon>
    </lineage>
</organism>
<dbReference type="EMBL" id="AADV02000001">
    <property type="protein sequence ID" value="EAM52842.1"/>
    <property type="molecule type" value="Genomic_DNA"/>
</dbReference>
<reference evidence="6" key="2">
    <citation type="submission" date="2005-06" db="EMBL/GenBank/DDBJ databases">
        <title>Sequencing of the draft genome and assembly of Crocosphaera watsonii WH 8501.</title>
        <authorList>
            <consortium name="US DOE Joint Genome Institute (JGI-PGF)"/>
            <person name="Copeland A."/>
            <person name="Lucas S."/>
            <person name="Lapidus A."/>
            <person name="Barry K."/>
            <person name="Detter C."/>
            <person name="Glavina T."/>
            <person name="Hammon N."/>
            <person name="Israni S."/>
            <person name="Pitluck S."/>
            <person name="Richardson P."/>
        </authorList>
    </citation>
    <scope>NUCLEOTIDE SEQUENCE [LARGE SCALE GENOMIC DNA]</scope>
    <source>
        <strain evidence="6">WH 8501</strain>
    </source>
</reference>
<evidence type="ECO:0000256" key="4">
    <source>
        <dbReference type="ARBA" id="ARBA00023136"/>
    </source>
</evidence>
<evidence type="ECO:0000256" key="2">
    <source>
        <dbReference type="ARBA" id="ARBA00022692"/>
    </source>
</evidence>
<evidence type="ECO:0000313" key="7">
    <source>
        <dbReference type="Proteomes" id="UP000003922"/>
    </source>
</evidence>
<gene>
    <name evidence="6" type="ORF">CwatDRAFT_6692</name>
</gene>
<protein>
    <submittedName>
        <fullName evidence="6">Uncharacterized protein</fullName>
    </submittedName>
</protein>
<keyword evidence="3 5" id="KW-1133">Transmembrane helix</keyword>
<evidence type="ECO:0000256" key="5">
    <source>
        <dbReference type="SAM" id="Phobius"/>
    </source>
</evidence>
<keyword evidence="7" id="KW-1185">Reference proteome</keyword>
<dbReference type="KEGG" id="cwa:CwatDRAFT_6692"/>
<comment type="subcellular location">
    <subcellularLocation>
        <location evidence="1">Membrane</location>
        <topology evidence="1">Multi-pass membrane protein</topology>
    </subcellularLocation>
</comment>
<keyword evidence="4 5" id="KW-0472">Membrane</keyword>
<accession>Q4CAU4</accession>
<reference evidence="6" key="3">
    <citation type="submission" date="2016-12" db="EMBL/GenBank/DDBJ databases">
        <title>Annotation of the draft genome assembly of Crocosphaera watsonii WH 8501.</title>
        <authorList>
            <consortium name="US DOE Joint Genome Institute (JGI-ORNL)"/>
            <person name="Larimer F."/>
            <person name="Land M."/>
        </authorList>
    </citation>
    <scope>NUCLEOTIDE SEQUENCE</scope>
    <source>
        <strain evidence="6">WH 8501</strain>
    </source>
</reference>
<dbReference type="AlphaFoldDB" id="Q4CAU4"/>
<evidence type="ECO:0000313" key="6">
    <source>
        <dbReference type="EMBL" id="EAM52842.1"/>
    </source>
</evidence>
<proteinExistence type="predicted"/>
<dbReference type="SUPFAM" id="SSF81338">
    <property type="entry name" value="Aquaporin-like"/>
    <property type="match status" value="1"/>
</dbReference>
<name>Q4CAU4_CROWT</name>
<evidence type="ECO:0000256" key="3">
    <source>
        <dbReference type="ARBA" id="ARBA00022989"/>
    </source>
</evidence>
<dbReference type="Proteomes" id="UP000003922">
    <property type="component" value="Unassembled WGS sequence"/>
</dbReference>
<dbReference type="Gene3D" id="1.20.1080.10">
    <property type="entry name" value="Glycerol uptake facilitator protein"/>
    <property type="match status" value="1"/>
</dbReference>
<sequence>MWKSPKASVFGDRRFCEKFGYSLFSALVTEIVMTFMFLLVIMGATDRLAPAGFGRVAIGLALR</sequence>
<reference evidence="6" key="1">
    <citation type="submission" date="2004-02" db="EMBL/GenBank/DDBJ databases">
        <authorList>
            <consortium name="DOE Joint Genome Institute"/>
        </authorList>
    </citation>
    <scope>NUCLEOTIDE SEQUENCE [LARGE SCALE GENOMIC DNA]</scope>
    <source>
        <strain evidence="6">WH 8501</strain>
    </source>
</reference>